<dbReference type="OrthoDB" id="1057433at2"/>
<reference evidence="2 3" key="1">
    <citation type="submission" date="2017-09" db="EMBL/GenBank/DDBJ databases">
        <title>Bacterial strain isolated from the female urinary microbiota.</title>
        <authorList>
            <person name="Thomas-White K."/>
            <person name="Kumar N."/>
            <person name="Forster S."/>
            <person name="Putonti C."/>
            <person name="Lawley T."/>
            <person name="Wolfe A.J."/>
        </authorList>
    </citation>
    <scope>NUCLEOTIDE SEQUENCE [LARGE SCALE GENOMIC DNA]</scope>
    <source>
        <strain evidence="2 3">UMB0536</strain>
    </source>
</reference>
<evidence type="ECO:0000313" key="3">
    <source>
        <dbReference type="Proteomes" id="UP000235564"/>
    </source>
</evidence>
<protein>
    <submittedName>
        <fullName evidence="2">Uncharacterized protein</fullName>
    </submittedName>
</protein>
<comment type="caution">
    <text evidence="2">The sequence shown here is derived from an EMBL/GenBank/DDBJ whole genome shotgun (WGS) entry which is preliminary data.</text>
</comment>
<dbReference type="RefSeq" id="WP_102696393.1">
    <property type="nucleotide sequence ID" value="NZ_PNGJ01000001.1"/>
</dbReference>
<feature type="signal peptide" evidence="1">
    <location>
        <begin position="1"/>
        <end position="25"/>
    </location>
</feature>
<sequence length="766" mass="87416">MMTRKHLYTLLIPCLALLSCVTAKAGNREWTVNPNNSKELLYTYRTKNYTYGKYTLYGEITFSFVNERVNREANDNWKDFHMRMGTVKDNGVIYKTSGYVKVEGTDANGNRYDLSNHCHFHYYNSNINEDKNDLVEFDDFVVQYGGWWDMDVQSSIKLFFQDYTGKVLETVRIPRPIDNTVKCYSTTEGSSLADQKLLVRHYRTNLLNRYNQFNQHMNKGVMFVKKNGDGTYLFDPVWEEFKTTDAYSNQYARNTYKQNALGWTGQVGSDKVVVAPKGTDGKYRLTINALMPVATIEEQKDGLAYTLLQAIVRAPKGAKVRMSVKAWDYVDKKYNLAETDGAVVAGVGIDDNPNLTKNTAYGTVNKHGRVDYLKREANGGWLKLEFPVRLNQVENKEGQEMETRGYMILTSDQPFEVSDIFMLWRPNQPGYYQTSANYNPNKMVDYDMNTSYIDLTAEKKFSLFDRGDNLNRVVKVNANTTFALKGHEHPCNVLVEGKNMPLLYLTDRGVLTNDNGSFKANTGVWIDKNKEKYMKSGYTFGVKEGFTADKVWFDRNFARRQDDNGKYHSMSTVCLPFDMDQNDLRKFNVEKAYTFKSANSNTATFEEVTSTKADTPYLIEPNAAIEAANETPIEFVNKQIPASNIASGDFIGTYNYRNLNAKDGEFTNYIFGFNTQKFNYVKSSGASFKPFRAYLRSKQSTGSMAKSIEFKIWDGSVTGIEQIDTKDNTPSHAPIYTIDGRMVSPTGNLQFLPQGIYIQNGKKIIK</sequence>
<proteinExistence type="predicted"/>
<name>A0A2N6QTY0_9BACT</name>
<evidence type="ECO:0000256" key="1">
    <source>
        <dbReference type="SAM" id="SignalP"/>
    </source>
</evidence>
<accession>A0A2N6QTY0</accession>
<dbReference type="EMBL" id="PNGJ01000001">
    <property type="protein sequence ID" value="PMC25469.1"/>
    <property type="molecule type" value="Genomic_DNA"/>
</dbReference>
<dbReference type="PROSITE" id="PS51257">
    <property type="entry name" value="PROKAR_LIPOPROTEIN"/>
    <property type="match status" value="1"/>
</dbReference>
<organism evidence="2 3">
    <name type="scientific">Hoylesella buccalis</name>
    <dbReference type="NCBI Taxonomy" id="28127"/>
    <lineage>
        <taxon>Bacteria</taxon>
        <taxon>Pseudomonadati</taxon>
        <taxon>Bacteroidota</taxon>
        <taxon>Bacteroidia</taxon>
        <taxon>Bacteroidales</taxon>
        <taxon>Prevotellaceae</taxon>
        <taxon>Hoylesella</taxon>
    </lineage>
</organism>
<evidence type="ECO:0000313" key="2">
    <source>
        <dbReference type="EMBL" id="PMC25469.1"/>
    </source>
</evidence>
<dbReference type="AlphaFoldDB" id="A0A2N6QTY0"/>
<keyword evidence="1" id="KW-0732">Signal</keyword>
<dbReference type="Proteomes" id="UP000235564">
    <property type="component" value="Unassembled WGS sequence"/>
</dbReference>
<gene>
    <name evidence="2" type="ORF">CJ231_01385</name>
</gene>
<feature type="chain" id="PRO_5014989367" evidence="1">
    <location>
        <begin position="26"/>
        <end position="766"/>
    </location>
</feature>